<dbReference type="KEGG" id="abas:ACPOL_7261"/>
<dbReference type="OrthoDB" id="4748714at2"/>
<proteinExistence type="predicted"/>
<geneLocation type="plasmid" evidence="3">
    <name>pacpol4</name>
</geneLocation>
<geneLocation type="plasmid" evidence="1">
    <name>pACPOL4</name>
</geneLocation>
<dbReference type="Proteomes" id="UP000253606">
    <property type="component" value="Plasmid pACPOL3"/>
</dbReference>
<sequence>MATAVALPRPDLAAHREALTLQWQEIVKRLIDMIGRKLTAYIAGVKDVRALDRWIAGVEPYGDVEARLRFAYQVARTLIEHDSPRVVQAWLTGVNPELGDRVPLRLLKEGNLDEIAPKILGAARAFIAGA</sequence>
<accession>A0A2Z5GBN6</accession>
<geneLocation type="plasmid" evidence="2">
    <name>pACPOL3</name>
</geneLocation>
<dbReference type="RefSeq" id="WP_114211322.1">
    <property type="nucleotide sequence ID" value="NZ_CP030843.1"/>
</dbReference>
<keyword evidence="3" id="KW-1185">Reference proteome</keyword>
<evidence type="ECO:0000313" key="2">
    <source>
        <dbReference type="EMBL" id="AXC16451.1"/>
    </source>
</evidence>
<dbReference type="Proteomes" id="UP000253606">
    <property type="component" value="Plasmid pACPOL4"/>
</dbReference>
<keyword evidence="1" id="KW-0614">Plasmid</keyword>
<evidence type="ECO:0000313" key="3">
    <source>
        <dbReference type="Proteomes" id="UP000253606"/>
    </source>
</evidence>
<protein>
    <recommendedName>
        <fullName evidence="4">Antitoxin Xre/MbcA/ParS-like toxin-binding domain-containing protein</fullName>
    </recommendedName>
</protein>
<dbReference type="EMBL" id="CP030843">
    <property type="protein sequence ID" value="AXC16134.1"/>
    <property type="molecule type" value="Genomic_DNA"/>
</dbReference>
<dbReference type="AlphaFoldDB" id="A0A2Z5GBN6"/>
<evidence type="ECO:0000313" key="1">
    <source>
        <dbReference type="EMBL" id="AXC16134.1"/>
    </source>
</evidence>
<organism evidence="1 3">
    <name type="scientific">Acidisarcina polymorpha</name>
    <dbReference type="NCBI Taxonomy" id="2211140"/>
    <lineage>
        <taxon>Bacteria</taxon>
        <taxon>Pseudomonadati</taxon>
        <taxon>Acidobacteriota</taxon>
        <taxon>Terriglobia</taxon>
        <taxon>Terriglobales</taxon>
        <taxon>Acidobacteriaceae</taxon>
        <taxon>Acidisarcina</taxon>
    </lineage>
</organism>
<dbReference type="EMBL" id="CP030844">
    <property type="protein sequence ID" value="AXC16451.1"/>
    <property type="molecule type" value="Genomic_DNA"/>
</dbReference>
<reference evidence="1 3" key="1">
    <citation type="journal article" date="2018" name="Front. Microbiol.">
        <title>Hydrolytic Capabilities as a Key to Environmental Success: Chitinolytic and Cellulolytic Acidobacteria From Acidic Sub-arctic Soils and Boreal Peatlands.</title>
        <authorList>
            <person name="Belova S.E."/>
            <person name="Ravin N.V."/>
            <person name="Pankratov T.A."/>
            <person name="Rakitin A.L."/>
            <person name="Ivanova A.A."/>
            <person name="Beletsky A.V."/>
            <person name="Mardanov A.V."/>
            <person name="Sinninghe Damste J.S."/>
            <person name="Dedysh S.N."/>
        </authorList>
    </citation>
    <scope>NUCLEOTIDE SEQUENCE [LARGE SCALE GENOMIC DNA]</scope>
    <source>
        <strain evidence="1 3">SBC82</strain>
        <plasmid evidence="2">pACPOL3</plasmid>
        <plasmid evidence="3">pacpol3</plasmid>
        <plasmid evidence="3">pacpol4</plasmid>
        <plasmid evidence="1">pACPOL4</plasmid>
    </source>
</reference>
<name>A0A2Z5GBN6_9BACT</name>
<dbReference type="KEGG" id="abas:ACPOL_6928"/>
<gene>
    <name evidence="1" type="ORF">ACPOL_6928</name>
    <name evidence="2" type="ORF">ACPOL_7261</name>
</gene>
<geneLocation type="plasmid" evidence="3">
    <name>pacpol3</name>
</geneLocation>
<evidence type="ECO:0008006" key="4">
    <source>
        <dbReference type="Google" id="ProtNLM"/>
    </source>
</evidence>